<dbReference type="SUPFAM" id="SSF53335">
    <property type="entry name" value="S-adenosyl-L-methionine-dependent methyltransferases"/>
    <property type="match status" value="1"/>
</dbReference>
<feature type="non-terminal residue" evidence="3">
    <location>
        <position position="271"/>
    </location>
</feature>
<evidence type="ECO:0000256" key="1">
    <source>
        <dbReference type="ARBA" id="ARBA00005369"/>
    </source>
</evidence>
<dbReference type="EMBL" id="CAJNNV010031228">
    <property type="protein sequence ID" value="CAE8635079.1"/>
    <property type="molecule type" value="Genomic_DNA"/>
</dbReference>
<reference evidence="3" key="1">
    <citation type="submission" date="2021-02" db="EMBL/GenBank/DDBJ databases">
        <authorList>
            <person name="Dougan E. K."/>
            <person name="Rhodes N."/>
            <person name="Thang M."/>
            <person name="Chan C."/>
        </authorList>
    </citation>
    <scope>NUCLEOTIDE SEQUENCE</scope>
</reference>
<keyword evidence="4" id="KW-1185">Reference proteome</keyword>
<organism evidence="3 4">
    <name type="scientific">Polarella glacialis</name>
    <name type="common">Dinoflagellate</name>
    <dbReference type="NCBI Taxonomy" id="89957"/>
    <lineage>
        <taxon>Eukaryota</taxon>
        <taxon>Sar</taxon>
        <taxon>Alveolata</taxon>
        <taxon>Dinophyceae</taxon>
        <taxon>Suessiales</taxon>
        <taxon>Suessiaceae</taxon>
        <taxon>Polarella</taxon>
    </lineage>
</organism>
<sequence length="271" mass="29028">MFLVECASLPTDSSTEMESEASEESPMSIESTGSSAKGKGRGHGGRATAGYVLEPLPPAAGSQPQHREEEEEVEEAERHSRRMRLAILHSLAQVQGFVLVPDRSTGSSNSALVNHLKLAGSFRGSSALEAAFRAVERGKFMPGAYGSSEVYSDSPVRDGHFHMSQPSLYADALVGLDLKQGLSFLNVGAGTGYLSSIVSEITGPATHHGVDLHKDVLDHAAKMFRQQGKDYIEFFQVNAHDLDLGLSPRYDRIYIGACAGGPSKLLLGLLK</sequence>
<evidence type="ECO:0000313" key="3">
    <source>
        <dbReference type="EMBL" id="CAE8635079.1"/>
    </source>
</evidence>
<dbReference type="InterPro" id="IPR000682">
    <property type="entry name" value="PCMT"/>
</dbReference>
<dbReference type="InterPro" id="IPR029063">
    <property type="entry name" value="SAM-dependent_MTases_sf"/>
</dbReference>
<name>A0A813HB61_POLGL</name>
<dbReference type="GO" id="GO:0005737">
    <property type="term" value="C:cytoplasm"/>
    <property type="evidence" value="ECO:0007669"/>
    <property type="project" value="TreeGrafter"/>
</dbReference>
<dbReference type="OrthoDB" id="10257972at2759"/>
<dbReference type="Pfam" id="PF01135">
    <property type="entry name" value="PCMT"/>
    <property type="match status" value="1"/>
</dbReference>
<protein>
    <recommendedName>
        <fullName evidence="5">Protein-L-isoaspartate O-methyltransferase</fullName>
    </recommendedName>
</protein>
<evidence type="ECO:0008006" key="5">
    <source>
        <dbReference type="Google" id="ProtNLM"/>
    </source>
</evidence>
<proteinExistence type="inferred from homology"/>
<dbReference type="GO" id="GO:0004719">
    <property type="term" value="F:protein-L-isoaspartate (D-aspartate) O-methyltransferase activity"/>
    <property type="evidence" value="ECO:0007669"/>
    <property type="project" value="InterPro"/>
</dbReference>
<comment type="similarity">
    <text evidence="1">Belongs to the methyltransferase superfamily. L-isoaspartyl/D-aspartyl protein methyltransferase family.</text>
</comment>
<gene>
    <name evidence="3" type="ORF">PGLA1383_LOCUS50687</name>
</gene>
<feature type="compositionally biased region" description="Low complexity" evidence="2">
    <location>
        <begin position="24"/>
        <end position="37"/>
    </location>
</feature>
<dbReference type="Proteomes" id="UP000654075">
    <property type="component" value="Unassembled WGS sequence"/>
</dbReference>
<accession>A0A813HB61</accession>
<dbReference type="PANTHER" id="PTHR11579:SF9">
    <property type="entry name" value="PROTEIN-L-ISOASPARTATE O-METHYLTRANSFERASE"/>
    <property type="match status" value="1"/>
</dbReference>
<dbReference type="AlphaFoldDB" id="A0A813HB61"/>
<evidence type="ECO:0000313" key="4">
    <source>
        <dbReference type="Proteomes" id="UP000654075"/>
    </source>
</evidence>
<comment type="caution">
    <text evidence="3">The sequence shown here is derived from an EMBL/GenBank/DDBJ whole genome shotgun (WGS) entry which is preliminary data.</text>
</comment>
<dbReference type="Gene3D" id="3.40.50.150">
    <property type="entry name" value="Vaccinia Virus protein VP39"/>
    <property type="match status" value="1"/>
</dbReference>
<feature type="region of interest" description="Disordered" evidence="2">
    <location>
        <begin position="1"/>
        <end position="78"/>
    </location>
</feature>
<evidence type="ECO:0000256" key="2">
    <source>
        <dbReference type="SAM" id="MobiDB-lite"/>
    </source>
</evidence>
<dbReference type="PANTHER" id="PTHR11579">
    <property type="entry name" value="PROTEIN-L-ISOASPARTATE O-METHYLTRANSFERASE"/>
    <property type="match status" value="1"/>
</dbReference>
<dbReference type="CDD" id="cd02440">
    <property type="entry name" value="AdoMet_MTases"/>
    <property type="match status" value="1"/>
</dbReference>